<dbReference type="NCBIfam" id="TIGR00180">
    <property type="entry name" value="parB_part"/>
    <property type="match status" value="1"/>
</dbReference>
<dbReference type="PANTHER" id="PTHR33375:SF1">
    <property type="entry name" value="CHROMOSOME-PARTITIONING PROTEIN PARB-RELATED"/>
    <property type="match status" value="1"/>
</dbReference>
<name>A0ABV9QME7_9FIRM</name>
<evidence type="ECO:0000313" key="5">
    <source>
        <dbReference type="Proteomes" id="UP001595916"/>
    </source>
</evidence>
<dbReference type="InterPro" id="IPR050336">
    <property type="entry name" value="Chromosome_partition/occlusion"/>
</dbReference>
<sequence>MEVVELSLSKIIPDPDQPRKEFDPDALQELAESIRRYGLLSPILVRYDGENYIIIAGERRFRALLLNEAKTVPALLYAEDDFREISLVENLQREDLNPLEEARALKALMDEKSYRQEDLALMIGKSRSYVANSVRLLQLDEMTAKAIVEEEISEAHGRSLAGIRDEEERKKLLKLILDNKLSVRSTEVLVKKYKKKQVLSEDVFLKQALEEAESRLDTKLELQGDERRGRLVIEYYGKEELERILELLTGQ</sequence>
<dbReference type="SUPFAM" id="SSF110849">
    <property type="entry name" value="ParB/Sulfiredoxin"/>
    <property type="match status" value="1"/>
</dbReference>
<gene>
    <name evidence="4" type="ORF">ACFO4R_09850</name>
</gene>
<dbReference type="InterPro" id="IPR003115">
    <property type="entry name" value="ParB_N"/>
</dbReference>
<dbReference type="InterPro" id="IPR036086">
    <property type="entry name" value="ParB/Sulfiredoxin_sf"/>
</dbReference>
<evidence type="ECO:0000259" key="3">
    <source>
        <dbReference type="SMART" id="SM00470"/>
    </source>
</evidence>
<comment type="similarity">
    <text evidence="1">Belongs to the ParB family.</text>
</comment>
<dbReference type="PANTHER" id="PTHR33375">
    <property type="entry name" value="CHROMOSOME-PARTITIONING PROTEIN PARB-RELATED"/>
    <property type="match status" value="1"/>
</dbReference>
<comment type="caution">
    <text evidence="4">The sequence shown here is derived from an EMBL/GenBank/DDBJ whole genome shotgun (WGS) entry which is preliminary data.</text>
</comment>
<evidence type="ECO:0000256" key="1">
    <source>
        <dbReference type="ARBA" id="ARBA00006295"/>
    </source>
</evidence>
<protein>
    <submittedName>
        <fullName evidence="4">ParB/RepB/Spo0J family partition protein</fullName>
    </submittedName>
</protein>
<dbReference type="SUPFAM" id="SSF109709">
    <property type="entry name" value="KorB DNA-binding domain-like"/>
    <property type="match status" value="1"/>
</dbReference>
<evidence type="ECO:0000313" key="4">
    <source>
        <dbReference type="EMBL" id="MFC4805384.1"/>
    </source>
</evidence>
<evidence type="ECO:0000256" key="2">
    <source>
        <dbReference type="ARBA" id="ARBA00022829"/>
    </source>
</evidence>
<keyword evidence="2" id="KW-0159">Chromosome partition</keyword>
<reference evidence="5" key="1">
    <citation type="journal article" date="2019" name="Int. J. Syst. Evol. Microbiol.">
        <title>The Global Catalogue of Microorganisms (GCM) 10K type strain sequencing project: providing services to taxonomists for standard genome sequencing and annotation.</title>
        <authorList>
            <consortium name="The Broad Institute Genomics Platform"/>
            <consortium name="The Broad Institute Genome Sequencing Center for Infectious Disease"/>
            <person name="Wu L."/>
            <person name="Ma J."/>
        </authorList>
    </citation>
    <scope>NUCLEOTIDE SEQUENCE [LARGE SCALE GENOMIC DNA]</scope>
    <source>
        <strain evidence="5">CCUG 46385</strain>
    </source>
</reference>
<dbReference type="Pfam" id="PF17762">
    <property type="entry name" value="HTH_ParB"/>
    <property type="match status" value="1"/>
</dbReference>
<dbReference type="CDD" id="cd16393">
    <property type="entry name" value="SPO0J_N"/>
    <property type="match status" value="1"/>
</dbReference>
<dbReference type="Gene3D" id="3.90.1530.30">
    <property type="match status" value="1"/>
</dbReference>
<dbReference type="RefSeq" id="WP_379788943.1">
    <property type="nucleotide sequence ID" value="NZ_JBHSHL010000049.1"/>
</dbReference>
<dbReference type="EMBL" id="JBHSHL010000049">
    <property type="protein sequence ID" value="MFC4805384.1"/>
    <property type="molecule type" value="Genomic_DNA"/>
</dbReference>
<dbReference type="SMART" id="SM00470">
    <property type="entry name" value="ParB"/>
    <property type="match status" value="1"/>
</dbReference>
<dbReference type="InterPro" id="IPR041468">
    <property type="entry name" value="HTH_ParB/Spo0J"/>
</dbReference>
<dbReference type="InterPro" id="IPR004437">
    <property type="entry name" value="ParB/RepB/Spo0J"/>
</dbReference>
<proteinExistence type="inferred from homology"/>
<dbReference type="Proteomes" id="UP001595916">
    <property type="component" value="Unassembled WGS sequence"/>
</dbReference>
<dbReference type="Pfam" id="PF02195">
    <property type="entry name" value="ParB_N"/>
    <property type="match status" value="1"/>
</dbReference>
<feature type="domain" description="ParB-like N-terminal" evidence="3">
    <location>
        <begin position="4"/>
        <end position="91"/>
    </location>
</feature>
<organism evidence="4 5">
    <name type="scientific">Filifactor villosus</name>
    <dbReference type="NCBI Taxonomy" id="29374"/>
    <lineage>
        <taxon>Bacteria</taxon>
        <taxon>Bacillati</taxon>
        <taxon>Bacillota</taxon>
        <taxon>Clostridia</taxon>
        <taxon>Peptostreptococcales</taxon>
        <taxon>Filifactoraceae</taxon>
        <taxon>Filifactor</taxon>
    </lineage>
</organism>
<accession>A0ABV9QME7</accession>
<keyword evidence="5" id="KW-1185">Reference proteome</keyword>
<dbReference type="Gene3D" id="1.10.10.2830">
    <property type="match status" value="1"/>
</dbReference>